<evidence type="ECO:0000256" key="9">
    <source>
        <dbReference type="ARBA" id="ARBA00022842"/>
    </source>
</evidence>
<comment type="catalytic activity">
    <reaction evidence="12">
        <text>ssDNA + n NTP = ssDNA/pppN(pN)n-1 hybrid + (n-1) diphosphate.</text>
        <dbReference type="EC" id="2.7.7.101"/>
    </reaction>
</comment>
<evidence type="ECO:0000256" key="1">
    <source>
        <dbReference type="ARBA" id="ARBA00022478"/>
    </source>
</evidence>
<keyword evidence="9" id="KW-0460">Magnesium</keyword>
<accession>A0ABP6MZS0</accession>
<dbReference type="EMBL" id="BAAAUT010000015">
    <property type="protein sequence ID" value="GAA3131829.1"/>
    <property type="molecule type" value="Genomic_DNA"/>
</dbReference>
<dbReference type="RefSeq" id="WP_344858620.1">
    <property type="nucleotide sequence ID" value="NZ_BAAAUT010000015.1"/>
</dbReference>
<proteinExistence type="inferred from homology"/>
<comment type="cofactor">
    <cofactor evidence="12 13">
        <name>Zn(2+)</name>
        <dbReference type="ChEBI" id="CHEBI:29105"/>
    </cofactor>
    <text evidence="12 13">Binds 1 zinc ion per monomer.</text>
</comment>
<dbReference type="InterPro" id="IPR050219">
    <property type="entry name" value="DnaG_primase"/>
</dbReference>
<evidence type="ECO:0000256" key="4">
    <source>
        <dbReference type="ARBA" id="ARBA00022695"/>
    </source>
</evidence>
<evidence type="ECO:0000256" key="10">
    <source>
        <dbReference type="ARBA" id="ARBA00023125"/>
    </source>
</evidence>
<protein>
    <recommendedName>
        <fullName evidence="12 13">DNA primase</fullName>
        <ecNumber evidence="12">2.7.7.101</ecNumber>
    </recommendedName>
</protein>
<dbReference type="HAMAP" id="MF_00974">
    <property type="entry name" value="DNA_primase_DnaG"/>
    <property type="match status" value="1"/>
</dbReference>
<dbReference type="SUPFAM" id="SSF57783">
    <property type="entry name" value="Zinc beta-ribbon"/>
    <property type="match status" value="1"/>
</dbReference>
<dbReference type="InterPro" id="IPR036977">
    <property type="entry name" value="DNA_primase_Znf_CHC2"/>
</dbReference>
<dbReference type="SMART" id="SM00400">
    <property type="entry name" value="ZnF_CHCC"/>
    <property type="match status" value="1"/>
</dbReference>
<evidence type="ECO:0000256" key="3">
    <source>
        <dbReference type="ARBA" id="ARBA00022679"/>
    </source>
</evidence>
<feature type="zinc finger region" description="CHC2-type" evidence="12">
    <location>
        <begin position="41"/>
        <end position="65"/>
    </location>
</feature>
<keyword evidence="5 12" id="KW-0235">DNA replication</keyword>
<comment type="function">
    <text evidence="12 13">RNA polymerase that catalyzes the synthesis of short RNA molecules used as primers for DNA polymerase during DNA replication.</text>
</comment>
<dbReference type="PANTHER" id="PTHR30313:SF2">
    <property type="entry name" value="DNA PRIMASE"/>
    <property type="match status" value="1"/>
</dbReference>
<dbReference type="Pfam" id="PF10410">
    <property type="entry name" value="DnaB_bind"/>
    <property type="match status" value="1"/>
</dbReference>
<keyword evidence="3 12" id="KW-0808">Transferase</keyword>
<keyword evidence="4 12" id="KW-0548">Nucleotidyltransferase</keyword>
<dbReference type="InterPro" id="IPR019475">
    <property type="entry name" value="DNA_primase_DnaB-bd"/>
</dbReference>
<dbReference type="CDD" id="cd03364">
    <property type="entry name" value="TOPRIM_DnaG_primases"/>
    <property type="match status" value="1"/>
</dbReference>
<evidence type="ECO:0000256" key="5">
    <source>
        <dbReference type="ARBA" id="ARBA00022705"/>
    </source>
</evidence>
<evidence type="ECO:0000256" key="15">
    <source>
        <dbReference type="SAM" id="MobiDB-lite"/>
    </source>
</evidence>
<dbReference type="InterPro" id="IPR034151">
    <property type="entry name" value="TOPRIM_DnaG_bac"/>
</dbReference>
<dbReference type="InterPro" id="IPR006295">
    <property type="entry name" value="DNA_primase_DnaG"/>
</dbReference>
<feature type="domain" description="Toprim" evidence="16">
    <location>
        <begin position="261"/>
        <end position="349"/>
    </location>
</feature>
<evidence type="ECO:0000256" key="12">
    <source>
        <dbReference type="HAMAP-Rule" id="MF_00974"/>
    </source>
</evidence>
<evidence type="ECO:0000256" key="14">
    <source>
        <dbReference type="SAM" id="Coils"/>
    </source>
</evidence>
<dbReference type="SUPFAM" id="SSF56731">
    <property type="entry name" value="DNA primase core"/>
    <property type="match status" value="1"/>
</dbReference>
<evidence type="ECO:0000313" key="17">
    <source>
        <dbReference type="EMBL" id="GAA3131829.1"/>
    </source>
</evidence>
<dbReference type="InterPro" id="IPR037068">
    <property type="entry name" value="DNA_primase_core_N_sf"/>
</dbReference>
<keyword evidence="7 12" id="KW-0863">Zinc-finger</keyword>
<evidence type="ECO:0000259" key="16">
    <source>
        <dbReference type="PROSITE" id="PS50880"/>
    </source>
</evidence>
<dbReference type="InterPro" id="IPR013264">
    <property type="entry name" value="DNAG_N"/>
</dbReference>
<dbReference type="InterPro" id="IPR002694">
    <property type="entry name" value="Znf_CHC2"/>
</dbReference>
<keyword evidence="11 12" id="KW-0804">Transcription</keyword>
<organism evidence="17 18">
    <name type="scientific">Planomonospora alba</name>
    <dbReference type="NCBI Taxonomy" id="161354"/>
    <lineage>
        <taxon>Bacteria</taxon>
        <taxon>Bacillati</taxon>
        <taxon>Actinomycetota</taxon>
        <taxon>Actinomycetes</taxon>
        <taxon>Streptosporangiales</taxon>
        <taxon>Streptosporangiaceae</taxon>
        <taxon>Planomonospora</taxon>
    </lineage>
</organism>
<dbReference type="Gene3D" id="3.40.1360.10">
    <property type="match status" value="1"/>
</dbReference>
<comment type="similarity">
    <text evidence="12 13">Belongs to the DnaG primase family.</text>
</comment>
<sequence length="631" mass="68555">MAGRISDEDIALVRERSPIADVVGEHIQLRNAGGGNLKGLCPFHEEKSPSFNVTPARGYYYCFGCGEGGDVITFVRRMEHLPFAEAVERLAQRAGIQLRYEQGGYVPGREQGERSRLVEAHRAAAEFYAAKLSDPEAAPGRRFLSERGFERVDAERFGVGYAPAGWEALTRHLLARGFTAAELVKGGLAKEGRRGPIDRFRGRLVWPIRDITGDVIGFGARKLNEAEDGPKYLNTPETPLYRKSEVLYGVDLAKREIAKHSQAVVVEGYTDVMACHLAGVTTAVATCGTAFGAEHIKVLRRLLLDHTGSQGEVVFTFDGDSAGQKAALRAFADEQKFSAQTYVAVQPDGLDPCDLRVQRGDAAVRDLVASRQPLFAFAIRSTISRYDVSTNEGRLAALDAAAPIVAGIRDRALRRLYAVDLDRWLGFNDERFVVERVAEVAGAAAQGAGRGRGREGGPGGQGPQRPQGPRRVADLTDPGVRTEAEVLKLAVQRPALLGARFDALGAEAFTPPEHVALYKLVMDAGGTMAGGHGGREWVDRLLAAAGDDLRGTVTRLAVEELRTDPASEERYASDLLTALETISVSRAIDQVKSELERTDLAGGVEEYRRLLAQLNELEQARRMLRERASGG</sequence>
<dbReference type="EC" id="2.7.7.101" evidence="12"/>
<feature type="region of interest" description="Disordered" evidence="15">
    <location>
        <begin position="445"/>
        <end position="477"/>
    </location>
</feature>
<dbReference type="Pfam" id="PF13662">
    <property type="entry name" value="Toprim_4"/>
    <property type="match status" value="1"/>
</dbReference>
<comment type="subunit">
    <text evidence="12">Monomer. Interacts with DnaB.</text>
</comment>
<reference evidence="18" key="1">
    <citation type="journal article" date="2019" name="Int. J. Syst. Evol. Microbiol.">
        <title>The Global Catalogue of Microorganisms (GCM) 10K type strain sequencing project: providing services to taxonomists for standard genome sequencing and annotation.</title>
        <authorList>
            <consortium name="The Broad Institute Genomics Platform"/>
            <consortium name="The Broad Institute Genome Sequencing Center for Infectious Disease"/>
            <person name="Wu L."/>
            <person name="Ma J."/>
        </authorList>
    </citation>
    <scope>NUCLEOTIDE SEQUENCE [LARGE SCALE GENOMIC DNA]</scope>
    <source>
        <strain evidence="18">JCM 9373</strain>
    </source>
</reference>
<dbReference type="SMART" id="SM00493">
    <property type="entry name" value="TOPRIM"/>
    <property type="match status" value="1"/>
</dbReference>
<evidence type="ECO:0000313" key="18">
    <source>
        <dbReference type="Proteomes" id="UP001500320"/>
    </source>
</evidence>
<keyword evidence="8 12" id="KW-0862">Zinc</keyword>
<comment type="domain">
    <text evidence="12">Contains an N-terminal zinc-binding domain, a central core domain that contains the primase activity, and a C-terminal DnaB-binding domain.</text>
</comment>
<keyword evidence="2 12" id="KW-0639">Primosome</keyword>
<dbReference type="PANTHER" id="PTHR30313">
    <property type="entry name" value="DNA PRIMASE"/>
    <property type="match status" value="1"/>
</dbReference>
<evidence type="ECO:0000256" key="7">
    <source>
        <dbReference type="ARBA" id="ARBA00022771"/>
    </source>
</evidence>
<dbReference type="InterPro" id="IPR013173">
    <property type="entry name" value="DNA_primase_DnaG_DnaB-bd_dom"/>
</dbReference>
<keyword evidence="14" id="KW-0175">Coiled coil</keyword>
<dbReference type="PROSITE" id="PS50880">
    <property type="entry name" value="TOPRIM"/>
    <property type="match status" value="1"/>
</dbReference>
<dbReference type="PIRSF" id="PIRSF002811">
    <property type="entry name" value="DnaG"/>
    <property type="match status" value="1"/>
</dbReference>
<dbReference type="Proteomes" id="UP001500320">
    <property type="component" value="Unassembled WGS sequence"/>
</dbReference>
<evidence type="ECO:0000256" key="13">
    <source>
        <dbReference type="PIRNR" id="PIRNR002811"/>
    </source>
</evidence>
<evidence type="ECO:0000256" key="8">
    <source>
        <dbReference type="ARBA" id="ARBA00022833"/>
    </source>
</evidence>
<keyword evidence="10 12" id="KW-0238">DNA-binding</keyword>
<dbReference type="Pfam" id="PF08275">
    <property type="entry name" value="DNAG_N"/>
    <property type="match status" value="1"/>
</dbReference>
<dbReference type="InterPro" id="IPR006171">
    <property type="entry name" value="TOPRIM_dom"/>
</dbReference>
<keyword evidence="6 12" id="KW-0479">Metal-binding</keyword>
<dbReference type="Pfam" id="PF01807">
    <property type="entry name" value="Zn_ribbon_DnaG"/>
    <property type="match status" value="1"/>
</dbReference>
<dbReference type="InterPro" id="IPR030846">
    <property type="entry name" value="DnaG_bac"/>
</dbReference>
<dbReference type="SMART" id="SM00766">
    <property type="entry name" value="DnaG_DnaB_bind"/>
    <property type="match status" value="1"/>
</dbReference>
<evidence type="ECO:0000256" key="11">
    <source>
        <dbReference type="ARBA" id="ARBA00023163"/>
    </source>
</evidence>
<gene>
    <name evidence="12 17" type="primary">dnaG</name>
    <name evidence="17" type="ORF">GCM10010466_23040</name>
</gene>
<evidence type="ECO:0000256" key="6">
    <source>
        <dbReference type="ARBA" id="ARBA00022723"/>
    </source>
</evidence>
<dbReference type="NCBIfam" id="TIGR01391">
    <property type="entry name" value="dnaG"/>
    <property type="match status" value="1"/>
</dbReference>
<feature type="coiled-coil region" evidence="14">
    <location>
        <begin position="600"/>
        <end position="627"/>
    </location>
</feature>
<keyword evidence="18" id="KW-1185">Reference proteome</keyword>
<dbReference type="Pfam" id="PF08278">
    <property type="entry name" value="DnaG_DnaB_bind"/>
    <property type="match status" value="1"/>
</dbReference>
<dbReference type="Gene3D" id="3.90.980.10">
    <property type="entry name" value="DNA primase, catalytic core, N-terminal domain"/>
    <property type="match status" value="1"/>
</dbReference>
<dbReference type="Gene3D" id="3.90.580.10">
    <property type="entry name" value="Zinc finger, CHC2-type domain"/>
    <property type="match status" value="1"/>
</dbReference>
<keyword evidence="1 12" id="KW-0240">DNA-directed RNA polymerase</keyword>
<evidence type="ECO:0000256" key="2">
    <source>
        <dbReference type="ARBA" id="ARBA00022515"/>
    </source>
</evidence>
<name>A0ABP6MZS0_9ACTN</name>
<comment type="caution">
    <text evidence="17">The sequence shown here is derived from an EMBL/GenBank/DDBJ whole genome shotgun (WGS) entry which is preliminary data.</text>
</comment>